<keyword evidence="4" id="KW-1185">Reference proteome</keyword>
<dbReference type="InterPro" id="IPR002934">
    <property type="entry name" value="Polymerase_NTP_transf_dom"/>
</dbReference>
<dbReference type="InterPro" id="IPR052548">
    <property type="entry name" value="Type_VII_TA_antitoxin"/>
</dbReference>
<dbReference type="CDD" id="cd05403">
    <property type="entry name" value="NT_KNTase_like"/>
    <property type="match status" value="1"/>
</dbReference>
<dbReference type="InterPro" id="IPR043519">
    <property type="entry name" value="NT_sf"/>
</dbReference>
<reference evidence="4" key="1">
    <citation type="submission" date="2010-02" db="EMBL/GenBank/DDBJ databases">
        <title>Complete sequence of Ferroglobus placidus DSM 10642.</title>
        <authorList>
            <consortium name="US DOE Joint Genome Institute"/>
            <person name="Lucas S."/>
            <person name="Copeland A."/>
            <person name="Lapidus A."/>
            <person name="Cheng J.-F."/>
            <person name="Bruce D."/>
            <person name="Goodwin L."/>
            <person name="Pitluck S."/>
            <person name="Saunders E."/>
            <person name="Brettin T."/>
            <person name="Detter J.C."/>
            <person name="Han C."/>
            <person name="Tapia R."/>
            <person name="Larimer F."/>
            <person name="Land M."/>
            <person name="Hauser L."/>
            <person name="Kyrpides N."/>
            <person name="Ivanova N."/>
            <person name="Holmes D."/>
            <person name="Lovley D."/>
            <person name="Kyrpides N."/>
            <person name="Anderson I.J."/>
            <person name="Woyke T."/>
        </authorList>
    </citation>
    <scope>NUCLEOTIDE SEQUENCE [LARGE SCALE GENOMIC DNA]</scope>
    <source>
        <strain evidence="4">DSM 10642 / AEDII12DO</strain>
    </source>
</reference>
<proteinExistence type="predicted"/>
<evidence type="ECO:0000256" key="1">
    <source>
        <dbReference type="SAM" id="Coils"/>
    </source>
</evidence>
<dbReference type="PANTHER" id="PTHR33933:SF1">
    <property type="entry name" value="PROTEIN ADENYLYLTRANSFERASE MNTA-RELATED"/>
    <property type="match status" value="1"/>
</dbReference>
<feature type="domain" description="Polymerase nucleotidyl transferase" evidence="2">
    <location>
        <begin position="10"/>
        <end position="86"/>
    </location>
</feature>
<dbReference type="Pfam" id="PF01909">
    <property type="entry name" value="NTP_transf_2"/>
    <property type="match status" value="1"/>
</dbReference>
<dbReference type="EMBL" id="CP001899">
    <property type="protein sequence ID" value="ADC66546.1"/>
    <property type="molecule type" value="Genomic_DNA"/>
</dbReference>
<dbReference type="OrthoDB" id="9287at2157"/>
<feature type="coiled-coil region" evidence="1">
    <location>
        <begin position="118"/>
        <end position="145"/>
    </location>
</feature>
<evidence type="ECO:0000313" key="4">
    <source>
        <dbReference type="Proteomes" id="UP000002613"/>
    </source>
</evidence>
<accession>D3S255</accession>
<sequence>MENVHLNLARKLVDLLKRKFRERLISVAVFGSVARGEARKDSDIDVLVVIENPPKSRIRRQLEFAEAEKDLENLKDELIDKGYFIDFSPLILSPEEVKNHPPILLDMVEDAIILYDKNDFLRKTLENLKEKLRKLGAKRVRIGKRWYWILKPDYKFGEVIEI</sequence>
<dbReference type="PANTHER" id="PTHR33933">
    <property type="entry name" value="NUCLEOTIDYLTRANSFERASE"/>
    <property type="match status" value="1"/>
</dbReference>
<name>D3S255_FERPA</name>
<dbReference type="HOGENOM" id="CLU_131320_0_0_2"/>
<evidence type="ECO:0000313" key="3">
    <source>
        <dbReference type="EMBL" id="ADC66546.1"/>
    </source>
</evidence>
<dbReference type="eggNOG" id="arCOG01203">
    <property type="taxonomic scope" value="Archaea"/>
</dbReference>
<dbReference type="AlphaFoldDB" id="D3S255"/>
<evidence type="ECO:0000259" key="2">
    <source>
        <dbReference type="Pfam" id="PF01909"/>
    </source>
</evidence>
<organism evidence="3 4">
    <name type="scientific">Ferroglobus placidus (strain DSM 10642 / AEDII12DO)</name>
    <dbReference type="NCBI Taxonomy" id="589924"/>
    <lineage>
        <taxon>Archaea</taxon>
        <taxon>Methanobacteriati</taxon>
        <taxon>Methanobacteriota</taxon>
        <taxon>Archaeoglobi</taxon>
        <taxon>Archaeoglobales</taxon>
        <taxon>Archaeoglobaceae</taxon>
        <taxon>Ferroglobus</taxon>
    </lineage>
</organism>
<dbReference type="Gene3D" id="3.30.460.10">
    <property type="entry name" value="Beta Polymerase, domain 2"/>
    <property type="match status" value="1"/>
</dbReference>
<dbReference type="SUPFAM" id="SSF81301">
    <property type="entry name" value="Nucleotidyltransferase"/>
    <property type="match status" value="1"/>
</dbReference>
<reference evidence="3 4" key="2">
    <citation type="journal article" date="2011" name="Stand. Genomic Sci.">
        <title>Complete genome sequence of Ferroglobus placidus AEDII12DO.</title>
        <authorList>
            <person name="Anderson I."/>
            <person name="Risso C."/>
            <person name="Holmes D."/>
            <person name="Lucas S."/>
            <person name="Copeland A."/>
            <person name="Lapidus A."/>
            <person name="Cheng J.F."/>
            <person name="Bruce D."/>
            <person name="Goodwin L."/>
            <person name="Pitluck S."/>
            <person name="Saunders E."/>
            <person name="Brettin T."/>
            <person name="Detter J.C."/>
            <person name="Han C."/>
            <person name="Tapia R."/>
            <person name="Larimer F."/>
            <person name="Land M."/>
            <person name="Hauser L."/>
            <person name="Woyke T."/>
            <person name="Lovley D."/>
            <person name="Kyrpides N."/>
            <person name="Ivanova N."/>
        </authorList>
    </citation>
    <scope>NUCLEOTIDE SEQUENCE [LARGE SCALE GENOMIC DNA]</scope>
    <source>
        <strain evidence="4">DSM 10642 / AEDII12DO</strain>
    </source>
</reference>
<dbReference type="GO" id="GO:0016779">
    <property type="term" value="F:nucleotidyltransferase activity"/>
    <property type="evidence" value="ECO:0007669"/>
    <property type="project" value="InterPro"/>
</dbReference>
<dbReference type="PaxDb" id="589924-Ferp_2438"/>
<dbReference type="KEGG" id="fpl:Ferp_2438"/>
<keyword evidence="1" id="KW-0175">Coiled coil</keyword>
<dbReference type="Proteomes" id="UP000002613">
    <property type="component" value="Chromosome"/>
</dbReference>
<dbReference type="STRING" id="589924.Ferp_2438"/>
<gene>
    <name evidence="3" type="ordered locus">Ferp_2438</name>
</gene>
<protein>
    <submittedName>
        <fullName evidence="3">DNA polymerase beta domain protein region</fullName>
    </submittedName>
</protein>